<name>A0ABY7H0K4_9BACT</name>
<dbReference type="Proteomes" id="UP001164459">
    <property type="component" value="Chromosome"/>
</dbReference>
<sequence length="177" mass="19615">MPAPPTTVRDRAQLCYTTAYFVLPRCIAADPAKLLRDLETQPRTTPAVMYLMACELEDSEPHEQDVAALTVQPAALGDRLRCQVLAYPHYPPVGVVLPPYFSVLVHAEGEAEVLHYFILGQSPTGATTLRTVTPDEANVNLGPGPEPTADALLAVLRDRLADVDAALPRRRWWQFWR</sequence>
<accession>A0ABY7H0K4</accession>
<proteinExistence type="predicted"/>
<organism evidence="1 2">
    <name type="scientific">Nannocystis punicea</name>
    <dbReference type="NCBI Taxonomy" id="2995304"/>
    <lineage>
        <taxon>Bacteria</taxon>
        <taxon>Pseudomonadati</taxon>
        <taxon>Myxococcota</taxon>
        <taxon>Polyangia</taxon>
        <taxon>Nannocystales</taxon>
        <taxon>Nannocystaceae</taxon>
        <taxon>Nannocystis</taxon>
    </lineage>
</organism>
<dbReference type="EMBL" id="CP114040">
    <property type="protein sequence ID" value="WAS92635.1"/>
    <property type="molecule type" value="Genomic_DNA"/>
</dbReference>
<reference evidence="1" key="1">
    <citation type="submission" date="2022-11" db="EMBL/GenBank/DDBJ databases">
        <title>Minimal conservation of predation-associated metabolite biosynthetic gene clusters underscores biosynthetic potential of Myxococcota including descriptions for ten novel species: Archangium lansinium sp. nov., Myxococcus landrumus sp. nov., Nannocystis bai.</title>
        <authorList>
            <person name="Ahearne A."/>
            <person name="Stevens C."/>
            <person name="Dowd S."/>
        </authorList>
    </citation>
    <scope>NUCLEOTIDE SEQUENCE</scope>
    <source>
        <strain evidence="1">Fl3</strain>
    </source>
</reference>
<evidence type="ECO:0000313" key="2">
    <source>
        <dbReference type="Proteomes" id="UP001164459"/>
    </source>
</evidence>
<protein>
    <submittedName>
        <fullName evidence="1">Uncharacterized protein</fullName>
    </submittedName>
</protein>
<keyword evidence="2" id="KW-1185">Reference proteome</keyword>
<dbReference type="RefSeq" id="WP_269034992.1">
    <property type="nucleotide sequence ID" value="NZ_CP114040.1"/>
</dbReference>
<evidence type="ECO:0000313" key="1">
    <source>
        <dbReference type="EMBL" id="WAS92635.1"/>
    </source>
</evidence>
<gene>
    <name evidence="1" type="ORF">O0S08_41175</name>
</gene>